<keyword evidence="5 12" id="KW-0418">Kinase</keyword>
<dbReference type="GO" id="GO:0016301">
    <property type="term" value="F:kinase activity"/>
    <property type="evidence" value="ECO:0007669"/>
    <property type="project" value="UniProtKB-KW"/>
</dbReference>
<keyword evidence="13" id="KW-1185">Reference proteome</keyword>
<dbReference type="PANTHER" id="PTHR32309:SF13">
    <property type="entry name" value="FERRIC ENTEROBACTIN TRANSPORT PROTEIN FEPE"/>
    <property type="match status" value="1"/>
</dbReference>
<evidence type="ECO:0000256" key="9">
    <source>
        <dbReference type="SAM" id="Phobius"/>
    </source>
</evidence>
<proteinExistence type="inferred from homology"/>
<gene>
    <name evidence="12" type="ORF">GCM10023173_12130</name>
</gene>
<comment type="catalytic activity">
    <reaction evidence="8">
        <text>L-tyrosyl-[protein] + ATP = O-phospho-L-tyrosyl-[protein] + ADP + H(+)</text>
        <dbReference type="Rhea" id="RHEA:10596"/>
        <dbReference type="Rhea" id="RHEA-COMP:10136"/>
        <dbReference type="Rhea" id="RHEA-COMP:20101"/>
        <dbReference type="ChEBI" id="CHEBI:15378"/>
        <dbReference type="ChEBI" id="CHEBI:30616"/>
        <dbReference type="ChEBI" id="CHEBI:46858"/>
        <dbReference type="ChEBI" id="CHEBI:61978"/>
        <dbReference type="ChEBI" id="CHEBI:456216"/>
        <dbReference type="EC" id="2.7.10.2"/>
    </reaction>
</comment>
<evidence type="ECO:0000256" key="7">
    <source>
        <dbReference type="ARBA" id="ARBA00023137"/>
    </source>
</evidence>
<dbReference type="PANTHER" id="PTHR32309">
    <property type="entry name" value="TYROSINE-PROTEIN KINASE"/>
    <property type="match status" value="1"/>
</dbReference>
<evidence type="ECO:0000313" key="13">
    <source>
        <dbReference type="Proteomes" id="UP001500394"/>
    </source>
</evidence>
<dbReference type="SUPFAM" id="SSF52540">
    <property type="entry name" value="P-loop containing nucleoside triphosphate hydrolases"/>
    <property type="match status" value="1"/>
</dbReference>
<evidence type="ECO:0000313" key="12">
    <source>
        <dbReference type="EMBL" id="GAA4514947.1"/>
    </source>
</evidence>
<feature type="domain" description="AAA" evidence="10">
    <location>
        <begin position="575"/>
        <end position="705"/>
    </location>
</feature>
<keyword evidence="3" id="KW-0808">Transferase</keyword>
<keyword evidence="6" id="KW-0067">ATP-binding</keyword>
<evidence type="ECO:0000259" key="10">
    <source>
        <dbReference type="Pfam" id="PF13614"/>
    </source>
</evidence>
<reference evidence="13" key="1">
    <citation type="journal article" date="2019" name="Int. J. Syst. Evol. Microbiol.">
        <title>The Global Catalogue of Microorganisms (GCM) 10K type strain sequencing project: providing services to taxonomists for standard genome sequencing and annotation.</title>
        <authorList>
            <consortium name="The Broad Institute Genomics Platform"/>
            <consortium name="The Broad Institute Genome Sequencing Center for Infectious Disease"/>
            <person name="Wu L."/>
            <person name="Ma J."/>
        </authorList>
    </citation>
    <scope>NUCLEOTIDE SEQUENCE [LARGE SCALE GENOMIC DNA]</scope>
    <source>
        <strain evidence="13">JCM 17858</strain>
    </source>
</reference>
<feature type="transmembrane region" description="Helical" evidence="9">
    <location>
        <begin position="487"/>
        <end position="508"/>
    </location>
</feature>
<dbReference type="InterPro" id="IPR050445">
    <property type="entry name" value="Bact_polysacc_biosynth/exp"/>
</dbReference>
<dbReference type="InterPro" id="IPR005702">
    <property type="entry name" value="Wzc-like_C"/>
</dbReference>
<comment type="similarity">
    <text evidence="1">Belongs to the CpsD/CapB family.</text>
</comment>
<dbReference type="RefSeq" id="WP_345066140.1">
    <property type="nucleotide sequence ID" value="NZ_BAABGR010000015.1"/>
</dbReference>
<keyword evidence="9" id="KW-0472">Membrane</keyword>
<evidence type="ECO:0000256" key="6">
    <source>
        <dbReference type="ARBA" id="ARBA00022840"/>
    </source>
</evidence>
<dbReference type="Pfam" id="PF13614">
    <property type="entry name" value="AAA_31"/>
    <property type="match status" value="1"/>
</dbReference>
<dbReference type="InterPro" id="IPR032807">
    <property type="entry name" value="GNVR"/>
</dbReference>
<dbReference type="Pfam" id="PF13807">
    <property type="entry name" value="GNVR"/>
    <property type="match status" value="1"/>
</dbReference>
<dbReference type="InterPro" id="IPR027417">
    <property type="entry name" value="P-loop_NTPase"/>
</dbReference>
<evidence type="ECO:0000256" key="3">
    <source>
        <dbReference type="ARBA" id="ARBA00022679"/>
    </source>
</evidence>
<accession>A0ABP8R0H0</accession>
<dbReference type="Proteomes" id="UP001500394">
    <property type="component" value="Unassembled WGS sequence"/>
</dbReference>
<evidence type="ECO:0000256" key="2">
    <source>
        <dbReference type="ARBA" id="ARBA00011903"/>
    </source>
</evidence>
<evidence type="ECO:0000256" key="5">
    <source>
        <dbReference type="ARBA" id="ARBA00022777"/>
    </source>
</evidence>
<sequence>MNQISDNKGLNVLDVLKYLSRQWKWYLLSLIVFCGYYYYNYSASPFTYVKRQTVLVKTNTSNTLSVAKLTRQNYYAPTINVNAEILQLKSKTLMGMTVEKLNAHINYGIKEGLRMNELYKNSPLRVDFVNDSDNYTKFGLEIQPNGKVRFSQQTESELFEQDLELNKIQKTPAGNIIVRKSDNAGTINKFINKKIIVEKLPLDVAVNKYLANLQVEQMEDVAMLDMNLKDQSPDRAADILIGLVQMYNDESIRDKNKIAEVTADFIRERIKIIEQDLGSIEGSIENIKTSNLGLDVKEAGQQYWSETREYKSSSKDLEISKKLVEDMRQRFIASNKDELIPSNTGLLDQTIEAQIAEYNSLLLKRNRLMEGSSSNPVVEELNTTLRIIHEGILKAFDNVIMGYNIKIANLKREENEAINRARSLPSKQRMMLSAERQQKVKEELYILLLNRREENAISQAMEDDNIRFIDAAYGPNVPVSPTKLTKVALGLGLGLIIPTIIFLLDLIFNNKIYSRRDVENSTSVPVIAEIPLSKSVKSASRGIIVSEQGVDEISEAFRIFRTNLGFLSAGERDAKVITFSSFYVGAGKTFSILNLGVSLSFLKKKVILIDLDLRKGTLTNRTNVPMPTGMTHYLADSKITADQIIYKDRLGFPGLDIIPVGIIAPNPVELLLSKRLDSLIEQLREQYDYILIDSVPLGIVADGSIVNRVSDVSVFVIRSGVMDKRELATIQKVHDEKTLTNMNLIINGVNFKKLKYGYGYSYGYGYGYGYGEHLDNKSIWKKLKAFFQKA</sequence>
<keyword evidence="4" id="KW-0547">Nucleotide-binding</keyword>
<keyword evidence="7" id="KW-0829">Tyrosine-protein kinase</keyword>
<keyword evidence="9" id="KW-1133">Transmembrane helix</keyword>
<name>A0ABP8R0H0_9SPHI</name>
<dbReference type="EC" id="2.7.10.2" evidence="2"/>
<comment type="caution">
    <text evidence="12">The sequence shown here is derived from an EMBL/GenBank/DDBJ whole genome shotgun (WGS) entry which is preliminary data.</text>
</comment>
<feature type="transmembrane region" description="Helical" evidence="9">
    <location>
        <begin position="23"/>
        <end position="39"/>
    </location>
</feature>
<evidence type="ECO:0000256" key="8">
    <source>
        <dbReference type="ARBA" id="ARBA00051245"/>
    </source>
</evidence>
<evidence type="ECO:0000256" key="4">
    <source>
        <dbReference type="ARBA" id="ARBA00022741"/>
    </source>
</evidence>
<dbReference type="Gene3D" id="3.40.50.300">
    <property type="entry name" value="P-loop containing nucleotide triphosphate hydrolases"/>
    <property type="match status" value="1"/>
</dbReference>
<feature type="domain" description="Tyrosine-protein kinase G-rich" evidence="11">
    <location>
        <begin position="428"/>
        <end position="503"/>
    </location>
</feature>
<dbReference type="CDD" id="cd05387">
    <property type="entry name" value="BY-kinase"/>
    <property type="match status" value="1"/>
</dbReference>
<dbReference type="InterPro" id="IPR025669">
    <property type="entry name" value="AAA_dom"/>
</dbReference>
<dbReference type="EMBL" id="BAABGR010000015">
    <property type="protein sequence ID" value="GAA4514947.1"/>
    <property type="molecule type" value="Genomic_DNA"/>
</dbReference>
<organism evidence="12 13">
    <name type="scientific">Sphingobacterium thermophilum</name>
    <dbReference type="NCBI Taxonomy" id="768534"/>
    <lineage>
        <taxon>Bacteria</taxon>
        <taxon>Pseudomonadati</taxon>
        <taxon>Bacteroidota</taxon>
        <taxon>Sphingobacteriia</taxon>
        <taxon>Sphingobacteriales</taxon>
        <taxon>Sphingobacteriaceae</taxon>
        <taxon>Sphingobacterium</taxon>
    </lineage>
</organism>
<evidence type="ECO:0000259" key="11">
    <source>
        <dbReference type="Pfam" id="PF13807"/>
    </source>
</evidence>
<protein>
    <recommendedName>
        <fullName evidence="2">non-specific protein-tyrosine kinase</fullName>
        <ecNumber evidence="2">2.7.10.2</ecNumber>
    </recommendedName>
</protein>
<evidence type="ECO:0000256" key="1">
    <source>
        <dbReference type="ARBA" id="ARBA00007316"/>
    </source>
</evidence>
<dbReference type="NCBIfam" id="TIGR01007">
    <property type="entry name" value="eps_fam"/>
    <property type="match status" value="1"/>
</dbReference>
<keyword evidence="9" id="KW-0812">Transmembrane</keyword>